<dbReference type="PANTHER" id="PTHR15462">
    <property type="entry name" value="SERINE PROTEASE"/>
    <property type="match status" value="1"/>
</dbReference>
<dbReference type="EMBL" id="JAEDXG010000072">
    <property type="protein sequence ID" value="MBH9702456.1"/>
    <property type="molecule type" value="Genomic_DNA"/>
</dbReference>
<dbReference type="RefSeq" id="WP_182670564.1">
    <property type="nucleotide sequence ID" value="NZ_JAEDXG010000072.1"/>
</dbReference>
<evidence type="ECO:0000313" key="8">
    <source>
        <dbReference type="Proteomes" id="UP000645612"/>
    </source>
</evidence>
<protein>
    <recommendedName>
        <fullName evidence="6">Serine protease</fullName>
        <ecNumber evidence="6">3.4.21.-</ecNumber>
    </recommendedName>
</protein>
<accession>A0A8I1B4P8</accession>
<dbReference type="InterPro" id="IPR008256">
    <property type="entry name" value="Peptidase_S1B"/>
</dbReference>
<sequence>MNFYGTAELRADKWVARIEADLSQVWSYTRKKVSASLKLGWLNLGGADLDKIVQSLRKENIVKITYIEGGGGKEFGRALLESSKALFEAINAQITSGEGLFRFEPNPKPQEPPAGKDSLGGDLLPWKVSLNMSFGENTFQQSIKYDQTITFEGNTLVAFNGNMSLALPCNASTTKYFYDLQLKQGGCITAQKSDGLQSRIGKELAAKNEKVRQYFNNVEQGRWTPDQMATMLELLNQTTLTEQVNVVQQPDGVVVLEPVPLEQASAAFDTLVAGRVEAQSESLPVVARMKVAKVFPPDTRKRVNDTKTAPWNAIGQLVVKFPSGNYGYGTGTLLGGRHVLTAAHVLYLEDEGGRAVSARFYPGKNGVLDPFGGYDMTSFNIDDEYPQKSEFADYDYALITLSEEVIPGFANFRLRNIGYDGLENLDVVISGYPMDKPLGTLWTASGELTAVTARTLRYRISTTAGQSGSAVAFFGGESWDIVGIHSGESGDANAACRVTDRVVHAIREWMSYDAVEIAEEGCECNDVPA</sequence>
<dbReference type="InterPro" id="IPR050966">
    <property type="entry name" value="Glutamyl_endopeptidase"/>
</dbReference>
<keyword evidence="2 6" id="KW-0645">Protease</keyword>
<organism evidence="7 8">
    <name type="scientific">Burkholderia cepacia</name>
    <name type="common">Pseudomonas cepacia</name>
    <dbReference type="NCBI Taxonomy" id="292"/>
    <lineage>
        <taxon>Bacteria</taxon>
        <taxon>Pseudomonadati</taxon>
        <taxon>Pseudomonadota</taxon>
        <taxon>Betaproteobacteria</taxon>
        <taxon>Burkholderiales</taxon>
        <taxon>Burkholderiaceae</taxon>
        <taxon>Burkholderia</taxon>
        <taxon>Burkholderia cepacia complex</taxon>
    </lineage>
</organism>
<dbReference type="GO" id="GO:0006508">
    <property type="term" value="P:proteolysis"/>
    <property type="evidence" value="ECO:0007669"/>
    <property type="project" value="UniProtKB-KW"/>
</dbReference>
<evidence type="ECO:0000256" key="2">
    <source>
        <dbReference type="ARBA" id="ARBA00022670"/>
    </source>
</evidence>
<dbReference type="PANTHER" id="PTHR15462:SF8">
    <property type="entry name" value="SERINE PROTEASE"/>
    <property type="match status" value="1"/>
</dbReference>
<proteinExistence type="inferred from homology"/>
<dbReference type="PRINTS" id="PR00839">
    <property type="entry name" value="V8PROTEASE"/>
</dbReference>
<evidence type="ECO:0000256" key="6">
    <source>
        <dbReference type="RuleBase" id="RU004296"/>
    </source>
</evidence>
<name>A0A8I1B4P8_BURCE</name>
<keyword evidence="3" id="KW-0732">Signal</keyword>
<evidence type="ECO:0000256" key="3">
    <source>
        <dbReference type="ARBA" id="ARBA00022729"/>
    </source>
</evidence>
<dbReference type="EC" id="3.4.21.-" evidence="6"/>
<reference evidence="7" key="1">
    <citation type="submission" date="2020-12" db="EMBL/GenBank/DDBJ databases">
        <title>Burkholderia cepacia complex in Mexico.</title>
        <authorList>
            <person name="Estrada P."/>
        </authorList>
    </citation>
    <scope>NUCLEOTIDE SEQUENCE</scope>
    <source>
        <strain evidence="7">871</strain>
    </source>
</reference>
<dbReference type="InterPro" id="IPR009003">
    <property type="entry name" value="Peptidase_S1_PA"/>
</dbReference>
<keyword evidence="4 6" id="KW-0378">Hydrolase</keyword>
<comment type="caution">
    <text evidence="7">The sequence shown here is derived from an EMBL/GenBank/DDBJ whole genome shotgun (WGS) entry which is preliminary data.</text>
</comment>
<dbReference type="Pfam" id="PF13365">
    <property type="entry name" value="Trypsin_2"/>
    <property type="match status" value="1"/>
</dbReference>
<dbReference type="Gene3D" id="2.40.10.10">
    <property type="entry name" value="Trypsin-like serine proteases"/>
    <property type="match status" value="2"/>
</dbReference>
<dbReference type="AlphaFoldDB" id="A0A8I1B4P8"/>
<comment type="similarity">
    <text evidence="1 6">Belongs to the peptidase S1B family.</text>
</comment>
<evidence type="ECO:0000256" key="5">
    <source>
        <dbReference type="ARBA" id="ARBA00022825"/>
    </source>
</evidence>
<dbReference type="GO" id="GO:0008236">
    <property type="term" value="F:serine-type peptidase activity"/>
    <property type="evidence" value="ECO:0007669"/>
    <property type="project" value="UniProtKB-KW"/>
</dbReference>
<dbReference type="InterPro" id="IPR043504">
    <property type="entry name" value="Peptidase_S1_PA_chymotrypsin"/>
</dbReference>
<evidence type="ECO:0000313" key="7">
    <source>
        <dbReference type="EMBL" id="MBH9702456.1"/>
    </source>
</evidence>
<gene>
    <name evidence="7" type="ORF">JAO13_39100</name>
</gene>
<dbReference type="SUPFAM" id="SSF50494">
    <property type="entry name" value="Trypsin-like serine proteases"/>
    <property type="match status" value="1"/>
</dbReference>
<evidence type="ECO:0000256" key="4">
    <source>
        <dbReference type="ARBA" id="ARBA00022801"/>
    </source>
</evidence>
<keyword evidence="5 6" id="KW-0720">Serine protease</keyword>
<evidence type="ECO:0000256" key="1">
    <source>
        <dbReference type="ARBA" id="ARBA00008764"/>
    </source>
</evidence>
<dbReference type="Proteomes" id="UP000645612">
    <property type="component" value="Unassembled WGS sequence"/>
</dbReference>